<dbReference type="GO" id="GO:0005886">
    <property type="term" value="C:plasma membrane"/>
    <property type="evidence" value="ECO:0007669"/>
    <property type="project" value="UniProtKB-SubCell"/>
</dbReference>
<proteinExistence type="predicted"/>
<dbReference type="NCBIfam" id="NF002921">
    <property type="entry name" value="PRK03545.1"/>
    <property type="match status" value="1"/>
</dbReference>
<dbReference type="InterPro" id="IPR036259">
    <property type="entry name" value="MFS_trans_sf"/>
</dbReference>
<evidence type="ECO:0000256" key="5">
    <source>
        <dbReference type="ARBA" id="ARBA00023136"/>
    </source>
</evidence>
<feature type="transmembrane region" description="Helical" evidence="6">
    <location>
        <begin position="107"/>
        <end position="129"/>
    </location>
</feature>
<evidence type="ECO:0000256" key="2">
    <source>
        <dbReference type="ARBA" id="ARBA00022475"/>
    </source>
</evidence>
<evidence type="ECO:0000256" key="3">
    <source>
        <dbReference type="ARBA" id="ARBA00022692"/>
    </source>
</evidence>
<organism evidence="8 9">
    <name type="scientific">Lampropedia hyalina DSM 16112</name>
    <dbReference type="NCBI Taxonomy" id="1122156"/>
    <lineage>
        <taxon>Bacteria</taxon>
        <taxon>Pseudomonadati</taxon>
        <taxon>Pseudomonadota</taxon>
        <taxon>Betaproteobacteria</taxon>
        <taxon>Burkholderiales</taxon>
        <taxon>Comamonadaceae</taxon>
        <taxon>Lampropedia</taxon>
    </lineage>
</organism>
<feature type="transmembrane region" description="Helical" evidence="6">
    <location>
        <begin position="366"/>
        <end position="387"/>
    </location>
</feature>
<evidence type="ECO:0000256" key="6">
    <source>
        <dbReference type="SAM" id="Phobius"/>
    </source>
</evidence>
<keyword evidence="4 6" id="KW-1133">Transmembrane helix</keyword>
<evidence type="ECO:0000256" key="4">
    <source>
        <dbReference type="ARBA" id="ARBA00022989"/>
    </source>
</evidence>
<dbReference type="RefSeq" id="WP_073354018.1">
    <property type="nucleotide sequence ID" value="NZ_FQUZ01000003.1"/>
</dbReference>
<gene>
    <name evidence="8" type="ORF">SAMN02745117_00361</name>
</gene>
<dbReference type="Pfam" id="PF07690">
    <property type="entry name" value="MFS_1"/>
    <property type="match status" value="1"/>
</dbReference>
<dbReference type="OrthoDB" id="9788453at2"/>
<feature type="transmembrane region" description="Helical" evidence="6">
    <location>
        <begin position="141"/>
        <end position="158"/>
    </location>
</feature>
<evidence type="ECO:0000313" key="8">
    <source>
        <dbReference type="EMBL" id="SHE48475.1"/>
    </source>
</evidence>
<dbReference type="AlphaFoldDB" id="A0A1M4TVJ2"/>
<dbReference type="Proteomes" id="UP000184327">
    <property type="component" value="Unassembled WGS sequence"/>
</dbReference>
<feature type="transmembrane region" description="Helical" evidence="6">
    <location>
        <begin position="276"/>
        <end position="297"/>
    </location>
</feature>
<dbReference type="SUPFAM" id="SSF103473">
    <property type="entry name" value="MFS general substrate transporter"/>
    <property type="match status" value="1"/>
</dbReference>
<dbReference type="STRING" id="1122156.SAMN02745117_00361"/>
<dbReference type="EMBL" id="FQUZ01000003">
    <property type="protein sequence ID" value="SHE48475.1"/>
    <property type="molecule type" value="Genomic_DNA"/>
</dbReference>
<dbReference type="PANTHER" id="PTHR43124">
    <property type="entry name" value="PURINE EFFLUX PUMP PBUE"/>
    <property type="match status" value="1"/>
</dbReference>
<keyword evidence="3 6" id="KW-0812">Transmembrane</keyword>
<keyword evidence="2" id="KW-1003">Cell membrane</keyword>
<reference evidence="8 9" key="1">
    <citation type="submission" date="2016-11" db="EMBL/GenBank/DDBJ databases">
        <authorList>
            <person name="Jaros S."/>
            <person name="Januszkiewicz K."/>
            <person name="Wedrychowicz H."/>
        </authorList>
    </citation>
    <scope>NUCLEOTIDE SEQUENCE [LARGE SCALE GENOMIC DNA]</scope>
    <source>
        <strain evidence="8 9">DSM 16112</strain>
    </source>
</reference>
<feature type="transmembrane region" description="Helical" evidence="6">
    <location>
        <begin position="170"/>
        <end position="191"/>
    </location>
</feature>
<dbReference type="InterPro" id="IPR020846">
    <property type="entry name" value="MFS_dom"/>
</dbReference>
<dbReference type="GO" id="GO:0022857">
    <property type="term" value="F:transmembrane transporter activity"/>
    <property type="evidence" value="ECO:0007669"/>
    <property type="project" value="InterPro"/>
</dbReference>
<accession>A0A1M4TVJ2</accession>
<feature type="transmembrane region" description="Helical" evidence="6">
    <location>
        <begin position="212"/>
        <end position="234"/>
    </location>
</feature>
<feature type="domain" description="Major facilitator superfamily (MFS) profile" evidence="7">
    <location>
        <begin position="16"/>
        <end position="390"/>
    </location>
</feature>
<feature type="transmembrane region" description="Helical" evidence="6">
    <location>
        <begin position="82"/>
        <end position="101"/>
    </location>
</feature>
<feature type="transmembrane region" description="Helical" evidence="6">
    <location>
        <begin position="52"/>
        <end position="70"/>
    </location>
</feature>
<comment type="subcellular location">
    <subcellularLocation>
        <location evidence="1">Cell membrane</location>
        <topology evidence="1">Multi-pass membrane protein</topology>
    </subcellularLocation>
</comment>
<dbReference type="PANTHER" id="PTHR43124:SF4">
    <property type="entry name" value="SUGAR EFFLUX TRANSPORTER"/>
    <property type="match status" value="1"/>
</dbReference>
<evidence type="ECO:0000313" key="9">
    <source>
        <dbReference type="Proteomes" id="UP000184327"/>
    </source>
</evidence>
<keyword evidence="5 6" id="KW-0472">Membrane</keyword>
<keyword evidence="9" id="KW-1185">Reference proteome</keyword>
<dbReference type="CDD" id="cd17324">
    <property type="entry name" value="MFS_NepI_like"/>
    <property type="match status" value="1"/>
</dbReference>
<dbReference type="Gene3D" id="1.20.1250.20">
    <property type="entry name" value="MFS general substrate transporter like domains"/>
    <property type="match status" value="1"/>
</dbReference>
<evidence type="ECO:0000259" key="7">
    <source>
        <dbReference type="PROSITE" id="PS50850"/>
    </source>
</evidence>
<evidence type="ECO:0000256" key="1">
    <source>
        <dbReference type="ARBA" id="ARBA00004651"/>
    </source>
</evidence>
<dbReference type="PROSITE" id="PS50850">
    <property type="entry name" value="MFS"/>
    <property type="match status" value="1"/>
</dbReference>
<dbReference type="InterPro" id="IPR050189">
    <property type="entry name" value="MFS_Efflux_Transporters"/>
</dbReference>
<feature type="transmembrane region" description="Helical" evidence="6">
    <location>
        <begin position="12"/>
        <end position="32"/>
    </location>
</feature>
<feature type="transmembrane region" description="Helical" evidence="6">
    <location>
        <begin position="335"/>
        <end position="354"/>
    </location>
</feature>
<sequence>MTSPSPASDDAHSWFGVIALSLAAFIFNTTEFVPVGLLSDIGESFAMRSEHVGLMLTIYAWVVSLTSLPLMLATRMVERRTLLVWVFVVFIASHALAAFAPSFTVLVLARLGVAGAHAVFWSITAALAVRIAPPGRKGQALGMLATGTSLAMVLGIPLGRMVGEQLGWRMTFLLIGLVAVLVLLVLVRLLPHLPSRNSGSLASLPVLLRRPALMGMYALIVLGVTAHFTAYSYVEPFAVRIAQLDGQAVTVALLVLGAAGLLGSVLFGWQGLRRPAAFLLTALAVLALCLLLLQTAAHSQAGLFGLMVVWGTVFMCFGLAVQSRVLGLASDASDVAMSLFSGLFNVGIGAGALLGSQISLHLGVQYVGWGGGLIAVLACLTAATVLVRYRAGFAQGQLSG</sequence>
<feature type="transmembrane region" description="Helical" evidence="6">
    <location>
        <begin position="303"/>
        <end position="323"/>
    </location>
</feature>
<protein>
    <submittedName>
        <fullName evidence="8">MFS transporter, DHA1 family, L-arabinose/isopropyl-beta-D-thiogalactopyranoside export protein</fullName>
    </submittedName>
</protein>
<dbReference type="InterPro" id="IPR011701">
    <property type="entry name" value="MFS"/>
</dbReference>
<name>A0A1M4TVJ2_9BURK</name>
<feature type="transmembrane region" description="Helical" evidence="6">
    <location>
        <begin position="246"/>
        <end position="269"/>
    </location>
</feature>